<proteinExistence type="predicted"/>
<evidence type="ECO:0000313" key="7">
    <source>
        <dbReference type="EMBL" id="CAD9768943.1"/>
    </source>
</evidence>
<protein>
    <submittedName>
        <fullName evidence="1">Uncharacterized protein</fullName>
    </submittedName>
</protein>
<dbReference type="AlphaFoldDB" id="A0A7S2TSY6"/>
<dbReference type="EMBL" id="HBHP01020658">
    <property type="protein sequence ID" value="CAD9768900.1"/>
    <property type="molecule type" value="Transcribed_RNA"/>
</dbReference>
<accession>A0A7S2TSY6</accession>
<dbReference type="EMBL" id="HBHP01020703">
    <property type="protein sequence ID" value="CAD9768931.1"/>
    <property type="molecule type" value="Transcribed_RNA"/>
</dbReference>
<reference evidence="1" key="1">
    <citation type="submission" date="2021-01" db="EMBL/GenBank/DDBJ databases">
        <authorList>
            <person name="Corre E."/>
            <person name="Pelletier E."/>
            <person name="Niang G."/>
            <person name="Scheremetjew M."/>
            <person name="Finn R."/>
            <person name="Kale V."/>
            <person name="Holt S."/>
            <person name="Cochrane G."/>
            <person name="Meng A."/>
            <person name="Brown T."/>
            <person name="Cohen L."/>
        </authorList>
    </citation>
    <scope>NUCLEOTIDE SEQUENCE</scope>
    <source>
        <strain evidence="1">CCMP622</strain>
    </source>
</reference>
<evidence type="ECO:0000313" key="8">
    <source>
        <dbReference type="EMBL" id="CAD9768948.1"/>
    </source>
</evidence>
<dbReference type="EMBL" id="HBHP01020625">
    <property type="protein sequence ID" value="CAD9768875.1"/>
    <property type="molecule type" value="Transcribed_RNA"/>
</dbReference>
<evidence type="ECO:0000313" key="3">
    <source>
        <dbReference type="EMBL" id="CAD9768875.1"/>
    </source>
</evidence>
<evidence type="ECO:0000313" key="6">
    <source>
        <dbReference type="EMBL" id="CAD9768931.1"/>
    </source>
</evidence>
<gene>
    <name evidence="1" type="ORF">LSP00402_LOCUS12839</name>
    <name evidence="2" type="ORF">LSP00402_LOCUS12847</name>
    <name evidence="3" type="ORF">LSP00402_LOCUS12856</name>
    <name evidence="4" type="ORF">LSP00402_LOCUS12881</name>
    <name evidence="5" type="ORF">LSP00402_LOCUS12898</name>
    <name evidence="6" type="ORF">LSP00402_LOCUS12912</name>
    <name evidence="7" type="ORF">LSP00402_LOCUS12924</name>
    <name evidence="8" type="ORF">LSP00402_LOCUS12930</name>
</gene>
<evidence type="ECO:0000313" key="2">
    <source>
        <dbReference type="EMBL" id="CAD9768866.1"/>
    </source>
</evidence>
<organism evidence="1">
    <name type="scientific">Lotharella oceanica</name>
    <dbReference type="NCBI Taxonomy" id="641309"/>
    <lineage>
        <taxon>Eukaryota</taxon>
        <taxon>Sar</taxon>
        <taxon>Rhizaria</taxon>
        <taxon>Cercozoa</taxon>
        <taxon>Chlorarachniophyceae</taxon>
        <taxon>Lotharella</taxon>
    </lineage>
</organism>
<dbReference type="EMBL" id="HBHP01020603">
    <property type="protein sequence ID" value="CAD9768858.1"/>
    <property type="molecule type" value="Transcribed_RNA"/>
</dbReference>
<dbReference type="EMBL" id="HBHP01020681">
    <property type="protein sequence ID" value="CAD9768917.1"/>
    <property type="molecule type" value="Transcribed_RNA"/>
</dbReference>
<dbReference type="EMBL" id="HBHP01020725">
    <property type="protein sequence ID" value="CAD9768943.1"/>
    <property type="molecule type" value="Transcribed_RNA"/>
</dbReference>
<dbReference type="EMBL" id="HBHP01020736">
    <property type="protein sequence ID" value="CAD9768948.1"/>
    <property type="molecule type" value="Transcribed_RNA"/>
</dbReference>
<name>A0A7S2TSY6_9EUKA</name>
<evidence type="ECO:0000313" key="5">
    <source>
        <dbReference type="EMBL" id="CAD9768917.1"/>
    </source>
</evidence>
<dbReference type="EMBL" id="HBHP01020614">
    <property type="protein sequence ID" value="CAD9768866.1"/>
    <property type="molecule type" value="Transcribed_RNA"/>
</dbReference>
<evidence type="ECO:0000313" key="1">
    <source>
        <dbReference type="EMBL" id="CAD9768858.1"/>
    </source>
</evidence>
<sequence>MNLPNKVLILAKNLNISFDYKIKTKKILAKAASYVFLASDFLSIRYNLNRFASNIPFLNEHDLYKCIKQLKKNIPNTKMKKYQNIYTEGRDTFLFFINKYLQKIVKKFPLNQNERRIATILKLLILLFKNKLNIFKDYGKFSSSKIIASTILIFIYLNGGKKQKYLFIIEI</sequence>
<evidence type="ECO:0000313" key="4">
    <source>
        <dbReference type="EMBL" id="CAD9768900.1"/>
    </source>
</evidence>